<dbReference type="PANTHER" id="PTHR12521:SF0">
    <property type="entry name" value="ADP-RIBOSE GLYCOHYDROLASE OARD1"/>
    <property type="match status" value="1"/>
</dbReference>
<dbReference type="AlphaFoldDB" id="A0AAV8X0X9"/>
<keyword evidence="3" id="KW-1185">Reference proteome</keyword>
<dbReference type="Gene3D" id="3.40.220.10">
    <property type="entry name" value="Leucine Aminopeptidase, subunit E, domain 1"/>
    <property type="match status" value="1"/>
</dbReference>
<dbReference type="InterPro" id="IPR050892">
    <property type="entry name" value="ADP-ribose_metab_enzymes"/>
</dbReference>
<dbReference type="SUPFAM" id="SSF52949">
    <property type="entry name" value="Macro domain-like"/>
    <property type="match status" value="1"/>
</dbReference>
<feature type="domain" description="Macro" evidence="1">
    <location>
        <begin position="1"/>
        <end position="117"/>
    </location>
</feature>
<accession>A0AAV8X0X9</accession>
<evidence type="ECO:0000313" key="3">
    <source>
        <dbReference type="Proteomes" id="UP001162156"/>
    </source>
</evidence>
<name>A0AAV8X0X9_9CUCU</name>
<organism evidence="2 3">
    <name type="scientific">Rhamnusium bicolor</name>
    <dbReference type="NCBI Taxonomy" id="1586634"/>
    <lineage>
        <taxon>Eukaryota</taxon>
        <taxon>Metazoa</taxon>
        <taxon>Ecdysozoa</taxon>
        <taxon>Arthropoda</taxon>
        <taxon>Hexapoda</taxon>
        <taxon>Insecta</taxon>
        <taxon>Pterygota</taxon>
        <taxon>Neoptera</taxon>
        <taxon>Endopterygota</taxon>
        <taxon>Coleoptera</taxon>
        <taxon>Polyphaga</taxon>
        <taxon>Cucujiformia</taxon>
        <taxon>Chrysomeloidea</taxon>
        <taxon>Cerambycidae</taxon>
        <taxon>Lepturinae</taxon>
        <taxon>Rhagiini</taxon>
        <taxon>Rhamnusium</taxon>
    </lineage>
</organism>
<evidence type="ECO:0000259" key="1">
    <source>
        <dbReference type="PROSITE" id="PS51154"/>
    </source>
</evidence>
<dbReference type="PANTHER" id="PTHR12521">
    <property type="entry name" value="PROTEIN C6ORF130"/>
    <property type="match status" value="1"/>
</dbReference>
<dbReference type="EMBL" id="JANEYF010004152">
    <property type="protein sequence ID" value="KAJ8932060.1"/>
    <property type="molecule type" value="Genomic_DNA"/>
</dbReference>
<dbReference type="Pfam" id="PF01661">
    <property type="entry name" value="Macro"/>
    <property type="match status" value="1"/>
</dbReference>
<dbReference type="InterPro" id="IPR002589">
    <property type="entry name" value="Macro_dom"/>
</dbReference>
<dbReference type="InterPro" id="IPR043472">
    <property type="entry name" value="Macro_dom-like"/>
</dbReference>
<gene>
    <name evidence="2" type="ORF">NQ314_014983</name>
</gene>
<sequence>MGEGIAKVFKQKFGGKAELKLQRRNVGEVAKLSLPKRNIYYLITKKYYYEKPTYADVWETFKELRRTCQEDKVKKLALPKLGCGLDRLKWEDILTMLNFVFFECDIEIIIYVLPEQHVVKVATLEAGNFEPIWDKEALRKAQKRDEFCEDIRTRLKEKEPDVESAYYEDKTKVLYRIDDEGMEDKVIAPKA</sequence>
<proteinExistence type="predicted"/>
<reference evidence="2" key="1">
    <citation type="journal article" date="2023" name="Insect Mol. Biol.">
        <title>Genome sequencing provides insights into the evolution of gene families encoding plant cell wall-degrading enzymes in longhorned beetles.</title>
        <authorList>
            <person name="Shin N.R."/>
            <person name="Okamura Y."/>
            <person name="Kirsch R."/>
            <person name="Pauchet Y."/>
        </authorList>
    </citation>
    <scope>NUCLEOTIDE SEQUENCE</scope>
    <source>
        <strain evidence="2">RBIC_L_NR</strain>
    </source>
</reference>
<dbReference type="Proteomes" id="UP001162156">
    <property type="component" value="Unassembled WGS sequence"/>
</dbReference>
<evidence type="ECO:0000313" key="2">
    <source>
        <dbReference type="EMBL" id="KAJ8932060.1"/>
    </source>
</evidence>
<comment type="caution">
    <text evidence="2">The sequence shown here is derived from an EMBL/GenBank/DDBJ whole genome shotgun (WGS) entry which is preliminary data.</text>
</comment>
<protein>
    <recommendedName>
        <fullName evidence="1">Macro domain-containing protein</fullName>
    </recommendedName>
</protein>
<dbReference type="GO" id="GO:0140291">
    <property type="term" value="P:peptidyl-glutamate ADP-deribosylation"/>
    <property type="evidence" value="ECO:0007669"/>
    <property type="project" value="TreeGrafter"/>
</dbReference>
<dbReference type="PROSITE" id="PS51154">
    <property type="entry name" value="MACRO"/>
    <property type="match status" value="1"/>
</dbReference>